<dbReference type="RefSeq" id="WP_187078183.1">
    <property type="nucleotide sequence ID" value="NZ_JACORT010000010.1"/>
</dbReference>
<dbReference type="EMBL" id="JACORT010000010">
    <property type="protein sequence ID" value="MBC5785442.1"/>
    <property type="molecule type" value="Genomic_DNA"/>
</dbReference>
<evidence type="ECO:0000313" key="1">
    <source>
        <dbReference type="EMBL" id="MBC5785442.1"/>
    </source>
</evidence>
<keyword evidence="2" id="KW-1185">Reference proteome</keyword>
<comment type="caution">
    <text evidence="1">The sequence shown here is derived from an EMBL/GenBank/DDBJ whole genome shotgun (WGS) entry which is preliminary data.</text>
</comment>
<accession>A0A923SH02</accession>
<gene>
    <name evidence="1" type="ORF">H8N03_21015</name>
</gene>
<dbReference type="Proteomes" id="UP000608513">
    <property type="component" value="Unassembled WGS sequence"/>
</dbReference>
<name>A0A923SH02_9BURK</name>
<protein>
    <submittedName>
        <fullName evidence="1">Uncharacterized protein</fullName>
    </submittedName>
</protein>
<organism evidence="1 2">
    <name type="scientific">Ramlibacter cellulosilyticus</name>
    <dbReference type="NCBI Taxonomy" id="2764187"/>
    <lineage>
        <taxon>Bacteria</taxon>
        <taxon>Pseudomonadati</taxon>
        <taxon>Pseudomonadota</taxon>
        <taxon>Betaproteobacteria</taxon>
        <taxon>Burkholderiales</taxon>
        <taxon>Comamonadaceae</taxon>
        <taxon>Ramlibacter</taxon>
    </lineage>
</organism>
<proteinExistence type="predicted"/>
<reference evidence="1" key="1">
    <citation type="submission" date="2020-08" db="EMBL/GenBank/DDBJ databases">
        <title>Ramlibacter sp. USB13 16S ribosomal RNA gene genome sequencing and assembly.</title>
        <authorList>
            <person name="Kang M."/>
        </authorList>
    </citation>
    <scope>NUCLEOTIDE SEQUENCE</scope>
    <source>
        <strain evidence="1">USB13</strain>
    </source>
</reference>
<evidence type="ECO:0000313" key="2">
    <source>
        <dbReference type="Proteomes" id="UP000608513"/>
    </source>
</evidence>
<sequence length="171" mass="18248">MNRIATARCAGPSAPRGIGRRGVLLAALAAATPARGAQRWPDADRLLPLFLHGTVARVEPKAQGLVLVLHHDAQAGGARATWRRLASRSQASHVLQEMLEDCMVPPVLDSGEWRVLLPSAEALRSAQVPMPQQGQRLSVLAHWVPPVQGTSTAQALALLMAQRACFLPGGR</sequence>
<dbReference type="AlphaFoldDB" id="A0A923SH02"/>